<evidence type="ECO:0000313" key="3">
    <source>
        <dbReference type="EMBL" id="MEH8015904.1"/>
    </source>
</evidence>
<feature type="compositionally biased region" description="Low complexity" evidence="1">
    <location>
        <begin position="361"/>
        <end position="381"/>
    </location>
</feature>
<dbReference type="PANTHER" id="PTHR37533:SF2">
    <property type="entry name" value="FLAGELLAR HOOK-LENGTH CONTROL PROTEIN"/>
    <property type="match status" value="1"/>
</dbReference>
<dbReference type="InterPro" id="IPR052563">
    <property type="entry name" value="FliK"/>
</dbReference>
<feature type="compositionally biased region" description="Basic and acidic residues" evidence="1">
    <location>
        <begin position="329"/>
        <end position="339"/>
    </location>
</feature>
<gene>
    <name evidence="3" type="ORF">MN202_01545</name>
</gene>
<dbReference type="CDD" id="cd17470">
    <property type="entry name" value="T3SS_Flik_C"/>
    <property type="match status" value="1"/>
</dbReference>
<organism evidence="3 4">
    <name type="scientific">Rheinheimera muenzenbergensis</name>
    <dbReference type="NCBI Taxonomy" id="1193628"/>
    <lineage>
        <taxon>Bacteria</taxon>
        <taxon>Pseudomonadati</taxon>
        <taxon>Pseudomonadota</taxon>
        <taxon>Gammaproteobacteria</taxon>
        <taxon>Chromatiales</taxon>
        <taxon>Chromatiaceae</taxon>
        <taxon>Rheinheimera</taxon>
    </lineage>
</organism>
<sequence>MTQALSISMLMLGADITLTSDTKAANAQTADNQLPQTDEGDVEQGSGFSALLQGMVQPANSGKAGLGQRQFSAAGSELSALSAAMLQATNPDAASSDDPALANSLLLQIALKNQPADKAEADSEVATAEGEATVELALDQTETQTETDSDTDAEADSSLSGKQQPALAADSKSITVDTKPAADTGMAEDAATANSDSSQTKQLANDAAKAATPTVAQTADSLAAGVSSDAQPTAGQSQTALTVGEAAPDSAVSPDAELAQQQNQHGDAAKLSPGAASTGPDKAEPVKNRTASATASITKPTETLTEAVTQASPVLTAEPVSTVSSQIKAKNDGKADDKSALSNSGSEKLSPKADSANLSKSAAAEQGTQQQQQGQAQSERQFAALASHNSSTKPVAEPARGETSFVSSLHSAESRQQTHSSKVVTKSATEQLKQSLNLQQHDAAGQLQQRVSIMLRQNIQVAEIRLDPAGLGQMQIKIDVQQEQTNVQFVVQQPQAKELLEQQLPRLRELLQQQGIVLGEGSVQQQSQQERQLSERQQHNSQGRQQGTADDGLGDDSIQTQLKVAPSDRLVDYYA</sequence>
<comment type="caution">
    <text evidence="3">The sequence shown here is derived from an EMBL/GenBank/DDBJ whole genome shotgun (WGS) entry which is preliminary data.</text>
</comment>
<dbReference type="RefSeq" id="WP_335734320.1">
    <property type="nucleotide sequence ID" value="NZ_JALAAR010000001.1"/>
</dbReference>
<proteinExistence type="predicted"/>
<keyword evidence="3" id="KW-0282">Flagellum</keyword>
<reference evidence="3 4" key="1">
    <citation type="journal article" date="2023" name="Ecotoxicol. Environ. Saf.">
        <title>Mercury remediation potential of mercury-resistant strain Rheinheimera metallidurans sp. nov. isolated from a municipal waste dumping site.</title>
        <authorList>
            <person name="Yadav V."/>
            <person name="Manjhi A."/>
            <person name="Vadakedath N."/>
        </authorList>
    </citation>
    <scope>NUCLEOTIDE SEQUENCE [LARGE SCALE GENOMIC DNA]</scope>
    <source>
        <strain evidence="3 4">E-49</strain>
    </source>
</reference>
<evidence type="ECO:0000256" key="1">
    <source>
        <dbReference type="SAM" id="MobiDB-lite"/>
    </source>
</evidence>
<feature type="domain" description="Flagellar hook-length control protein-like C-terminal" evidence="2">
    <location>
        <begin position="449"/>
        <end position="531"/>
    </location>
</feature>
<name>A0ABU8C225_9GAMM</name>
<keyword evidence="3" id="KW-0969">Cilium</keyword>
<keyword evidence="4" id="KW-1185">Reference proteome</keyword>
<feature type="region of interest" description="Disordered" evidence="1">
    <location>
        <begin position="140"/>
        <end position="428"/>
    </location>
</feature>
<dbReference type="InterPro" id="IPR038610">
    <property type="entry name" value="FliK-like_C_sf"/>
</dbReference>
<dbReference type="Gene3D" id="3.30.750.140">
    <property type="match status" value="1"/>
</dbReference>
<evidence type="ECO:0000313" key="4">
    <source>
        <dbReference type="Proteomes" id="UP001375382"/>
    </source>
</evidence>
<feature type="compositionally biased region" description="Acidic residues" evidence="1">
    <location>
        <begin position="145"/>
        <end position="155"/>
    </location>
</feature>
<feature type="compositionally biased region" description="Polar residues" evidence="1">
    <location>
        <begin position="539"/>
        <end position="548"/>
    </location>
</feature>
<protein>
    <submittedName>
        <fullName evidence="3">Flagellar hook-length control protein FliK</fullName>
    </submittedName>
</protein>
<feature type="compositionally biased region" description="Polar residues" evidence="1">
    <location>
        <begin position="404"/>
        <end position="428"/>
    </location>
</feature>
<dbReference type="Proteomes" id="UP001375382">
    <property type="component" value="Unassembled WGS sequence"/>
</dbReference>
<dbReference type="InterPro" id="IPR021136">
    <property type="entry name" value="Flagellar_hook_control-like_C"/>
</dbReference>
<keyword evidence="3" id="KW-0966">Cell projection</keyword>
<feature type="compositionally biased region" description="Polar residues" evidence="1">
    <location>
        <begin position="289"/>
        <end position="328"/>
    </location>
</feature>
<feature type="compositionally biased region" description="Polar residues" evidence="1">
    <location>
        <begin position="228"/>
        <end position="241"/>
    </location>
</feature>
<dbReference type="EMBL" id="JALAAR010000001">
    <property type="protein sequence ID" value="MEH8015904.1"/>
    <property type="molecule type" value="Genomic_DNA"/>
</dbReference>
<dbReference type="Pfam" id="PF02120">
    <property type="entry name" value="Flg_hook"/>
    <property type="match status" value="1"/>
</dbReference>
<feature type="compositionally biased region" description="Polar residues" evidence="1">
    <location>
        <begin position="192"/>
        <end position="203"/>
    </location>
</feature>
<accession>A0ABU8C225</accession>
<dbReference type="PANTHER" id="PTHR37533">
    <property type="entry name" value="FLAGELLAR HOOK-LENGTH CONTROL PROTEIN"/>
    <property type="match status" value="1"/>
</dbReference>
<feature type="region of interest" description="Disordered" evidence="1">
    <location>
        <begin position="527"/>
        <end position="561"/>
    </location>
</feature>
<evidence type="ECO:0000259" key="2">
    <source>
        <dbReference type="Pfam" id="PF02120"/>
    </source>
</evidence>